<protein>
    <submittedName>
        <fullName evidence="2">DUF4358 domain-containing protein</fullName>
    </submittedName>
</protein>
<dbReference type="EMBL" id="QUBQ01000002">
    <property type="protein sequence ID" value="REK75220.1"/>
    <property type="molecule type" value="Genomic_DNA"/>
</dbReference>
<sequence length="189" mass="20291">MIVAMGVALTACGGNNSDKNVNAGKETNTSQNGSNSGSNAGEETTPGDEANKEDESTGIVKADSAKGIVDAILSKVEQPALAPIEGEMVKDLYHLDPSILEDYAIMSPLMNVKTNEVAVLKVKDAKDIATVEEAVKKRAADVQKQFETYLQDQYENAKNFQVVKKGDYVLFVISESADDIVAEFETLVK</sequence>
<dbReference type="Proteomes" id="UP000261905">
    <property type="component" value="Unassembled WGS sequence"/>
</dbReference>
<evidence type="ECO:0000256" key="1">
    <source>
        <dbReference type="SAM" id="MobiDB-lite"/>
    </source>
</evidence>
<name>A0A371PIM6_9BACL</name>
<keyword evidence="3" id="KW-1185">Reference proteome</keyword>
<dbReference type="InterPro" id="IPR025648">
    <property type="entry name" value="DUF4358"/>
</dbReference>
<accession>A0A371PIM6</accession>
<evidence type="ECO:0000313" key="2">
    <source>
        <dbReference type="EMBL" id="REK75220.1"/>
    </source>
</evidence>
<feature type="region of interest" description="Disordered" evidence="1">
    <location>
        <begin position="10"/>
        <end position="59"/>
    </location>
</feature>
<dbReference type="OrthoDB" id="2605982at2"/>
<proteinExistence type="predicted"/>
<comment type="caution">
    <text evidence="2">The sequence shown here is derived from an EMBL/GenBank/DDBJ whole genome shotgun (WGS) entry which is preliminary data.</text>
</comment>
<dbReference type="AlphaFoldDB" id="A0A371PIM6"/>
<reference evidence="2 3" key="1">
    <citation type="submission" date="2018-08" db="EMBL/GenBank/DDBJ databases">
        <title>Paenibacillus sp. M4BSY-1, whole genome shotgun sequence.</title>
        <authorList>
            <person name="Tuo L."/>
        </authorList>
    </citation>
    <scope>NUCLEOTIDE SEQUENCE [LARGE SCALE GENOMIC DNA]</scope>
    <source>
        <strain evidence="2 3">M4BSY-1</strain>
    </source>
</reference>
<gene>
    <name evidence="2" type="ORF">DX130_13660</name>
</gene>
<organism evidence="2 3">
    <name type="scientific">Paenibacillus paeoniae</name>
    <dbReference type="NCBI Taxonomy" id="2292705"/>
    <lineage>
        <taxon>Bacteria</taxon>
        <taxon>Bacillati</taxon>
        <taxon>Bacillota</taxon>
        <taxon>Bacilli</taxon>
        <taxon>Bacillales</taxon>
        <taxon>Paenibacillaceae</taxon>
        <taxon>Paenibacillus</taxon>
    </lineage>
</organism>
<dbReference type="Pfam" id="PF14270">
    <property type="entry name" value="DUF4358"/>
    <property type="match status" value="1"/>
</dbReference>
<evidence type="ECO:0000313" key="3">
    <source>
        <dbReference type="Proteomes" id="UP000261905"/>
    </source>
</evidence>
<feature type="compositionally biased region" description="Low complexity" evidence="1">
    <location>
        <begin position="26"/>
        <end position="44"/>
    </location>
</feature>